<evidence type="ECO:0000256" key="1">
    <source>
        <dbReference type="SAM" id="MobiDB-lite"/>
    </source>
</evidence>
<comment type="caution">
    <text evidence="2">The sequence shown here is derived from an EMBL/GenBank/DDBJ whole genome shotgun (WGS) entry which is preliminary data.</text>
</comment>
<feature type="region of interest" description="Disordered" evidence="1">
    <location>
        <begin position="1"/>
        <end position="46"/>
    </location>
</feature>
<organism evidence="2 3">
    <name type="scientific">Bifidobacterium thermophilum</name>
    <dbReference type="NCBI Taxonomy" id="33905"/>
    <lineage>
        <taxon>Bacteria</taxon>
        <taxon>Bacillati</taxon>
        <taxon>Actinomycetota</taxon>
        <taxon>Actinomycetes</taxon>
        <taxon>Bifidobacteriales</taxon>
        <taxon>Bifidobacteriaceae</taxon>
        <taxon>Bifidobacterium</taxon>
    </lineage>
</organism>
<dbReference type="AlphaFoldDB" id="A0A2N3QMQ2"/>
<gene>
    <name evidence="2" type="ORF">CQR47_0427</name>
</gene>
<name>A0A2N3QMQ2_9BIFI</name>
<feature type="region of interest" description="Disordered" evidence="1">
    <location>
        <begin position="72"/>
        <end position="92"/>
    </location>
</feature>
<reference evidence="2 3" key="1">
    <citation type="submission" date="2017-10" db="EMBL/GenBank/DDBJ databases">
        <title>Bifidobacterium genomics.</title>
        <authorList>
            <person name="Lugli G.A."/>
            <person name="Milani C."/>
            <person name="Mancabelli L."/>
        </authorList>
    </citation>
    <scope>NUCLEOTIDE SEQUENCE [LARGE SCALE GENOMIC DNA]</scope>
    <source>
        <strain evidence="2 3">1542B</strain>
    </source>
</reference>
<evidence type="ECO:0000313" key="3">
    <source>
        <dbReference type="Proteomes" id="UP000233727"/>
    </source>
</evidence>
<feature type="compositionally biased region" description="Polar residues" evidence="1">
    <location>
        <begin position="74"/>
        <end position="83"/>
    </location>
</feature>
<dbReference type="Proteomes" id="UP000233727">
    <property type="component" value="Unassembled WGS sequence"/>
</dbReference>
<evidence type="ECO:0000313" key="2">
    <source>
        <dbReference type="EMBL" id="PKU92943.1"/>
    </source>
</evidence>
<dbReference type="EMBL" id="PCGY01000010">
    <property type="protein sequence ID" value="PKU92943.1"/>
    <property type="molecule type" value="Genomic_DNA"/>
</dbReference>
<accession>A0A2N3QMQ2</accession>
<protein>
    <submittedName>
        <fullName evidence="2">Uncharacterized protein</fullName>
    </submittedName>
</protein>
<proteinExistence type="predicted"/>
<sequence length="182" mass="20400">MTPNSRTPTTRSRPDPHYVSESSHDDTRDQRTGRPDPVTPPPCESIPICGLYGQPVMAQNHRSHIPAHAIPDRSQLSQPNQPRKSPGAHATTCATRQTNLRQVRSHRQITGHACRDIHNPAYRVSTVPHNSPTAPDRPIALRIRHTSYADAYIIALRCCPRSWCMKSHSLRGAERVHRLVSP</sequence>
<feature type="compositionally biased region" description="Low complexity" evidence="1">
    <location>
        <begin position="1"/>
        <end position="11"/>
    </location>
</feature>
<feature type="compositionally biased region" description="Basic and acidic residues" evidence="1">
    <location>
        <begin position="12"/>
        <end position="34"/>
    </location>
</feature>